<evidence type="ECO:0000313" key="1">
    <source>
        <dbReference type="EMBL" id="GIY41266.1"/>
    </source>
</evidence>
<sequence length="91" mass="10178">MSDAIEGEGGDKQSDTIQLTIVVSVRICSGLGKEARSRQEKIQQTFTDLLSPNIRNREKMHISLLFLSTKGKEKDIPPLTWSPMQGRKSGY</sequence>
<keyword evidence="2" id="KW-1185">Reference proteome</keyword>
<accession>A0AAV4T7I7</accession>
<comment type="caution">
    <text evidence="1">The sequence shown here is derived from an EMBL/GenBank/DDBJ whole genome shotgun (WGS) entry which is preliminary data.</text>
</comment>
<organism evidence="1 2">
    <name type="scientific">Caerostris extrusa</name>
    <name type="common">Bark spider</name>
    <name type="synonym">Caerostris bankana</name>
    <dbReference type="NCBI Taxonomy" id="172846"/>
    <lineage>
        <taxon>Eukaryota</taxon>
        <taxon>Metazoa</taxon>
        <taxon>Ecdysozoa</taxon>
        <taxon>Arthropoda</taxon>
        <taxon>Chelicerata</taxon>
        <taxon>Arachnida</taxon>
        <taxon>Araneae</taxon>
        <taxon>Araneomorphae</taxon>
        <taxon>Entelegynae</taxon>
        <taxon>Araneoidea</taxon>
        <taxon>Araneidae</taxon>
        <taxon>Caerostris</taxon>
    </lineage>
</organism>
<gene>
    <name evidence="1" type="ORF">CEXT_489381</name>
</gene>
<dbReference type="AlphaFoldDB" id="A0AAV4T7I7"/>
<protein>
    <submittedName>
        <fullName evidence="1">Uncharacterized protein</fullName>
    </submittedName>
</protein>
<name>A0AAV4T7I7_CAEEX</name>
<reference evidence="1 2" key="1">
    <citation type="submission" date="2021-06" db="EMBL/GenBank/DDBJ databases">
        <title>Caerostris extrusa draft genome.</title>
        <authorList>
            <person name="Kono N."/>
            <person name="Arakawa K."/>
        </authorList>
    </citation>
    <scope>NUCLEOTIDE SEQUENCE [LARGE SCALE GENOMIC DNA]</scope>
</reference>
<dbReference type="Proteomes" id="UP001054945">
    <property type="component" value="Unassembled WGS sequence"/>
</dbReference>
<proteinExistence type="predicted"/>
<evidence type="ECO:0000313" key="2">
    <source>
        <dbReference type="Proteomes" id="UP001054945"/>
    </source>
</evidence>
<dbReference type="EMBL" id="BPLR01010702">
    <property type="protein sequence ID" value="GIY41266.1"/>
    <property type="molecule type" value="Genomic_DNA"/>
</dbReference>